<dbReference type="PANTHER" id="PTHR23226:SF192">
    <property type="entry name" value="ZINC FINGER PROTEIN 853"/>
    <property type="match status" value="1"/>
</dbReference>
<reference evidence="13" key="1">
    <citation type="submission" date="2019-03" db="UniProtKB">
        <authorList>
            <consortium name="Ensembl"/>
        </authorList>
    </citation>
    <scope>IDENTIFICATION</scope>
</reference>
<feature type="compositionally biased region" description="Basic and acidic residues" evidence="11">
    <location>
        <begin position="247"/>
        <end position="266"/>
    </location>
</feature>
<dbReference type="SUPFAM" id="SSF57667">
    <property type="entry name" value="beta-beta-alpha zinc fingers"/>
    <property type="match status" value="2"/>
</dbReference>
<dbReference type="AlphaFoldDB" id="A0A452VKD3"/>
<dbReference type="PANTHER" id="PTHR23226">
    <property type="entry name" value="ZINC FINGER AND SCAN DOMAIN-CONTAINING"/>
    <property type="match status" value="1"/>
</dbReference>
<protein>
    <recommendedName>
        <fullName evidence="12">C2H2-type domain-containing protein</fullName>
    </recommendedName>
</protein>
<sequence length="296" mass="32494">METTAASPEERSTGSWFFLPTPQVLVPDDGRPATPPSDLIEIQVVKVTDTTLVPEPPEPGSLHCALCPAAFRLVSELLFHEHGHLAGSEGGGFNLANHLRSHTGERPYRCSACPKGFRDSTGLLHHQVSPTAGRRLASMGWTHPWSRRAPRWAGELKAHPCLRPEGEQEGEGGPPPRPKRHQCSICLKAFARPWSLSSHRLVHSTDRPFVCPDCGLAFRLASYLRQHRRVHGCRLDRDWCSGSTEATGRERGGGGREEEGGGRGHGENMGVQSPEGLARTLSSIPREMGREPRRES</sequence>
<dbReference type="Pfam" id="PF00096">
    <property type="entry name" value="zf-C2H2"/>
    <property type="match status" value="2"/>
</dbReference>
<evidence type="ECO:0000256" key="8">
    <source>
        <dbReference type="ARBA" id="ARBA00023163"/>
    </source>
</evidence>
<evidence type="ECO:0000256" key="7">
    <source>
        <dbReference type="ARBA" id="ARBA00023125"/>
    </source>
</evidence>
<dbReference type="PROSITE" id="PS00028">
    <property type="entry name" value="ZINC_FINGER_C2H2_1"/>
    <property type="match status" value="2"/>
</dbReference>
<dbReference type="GO" id="GO:0000978">
    <property type="term" value="F:RNA polymerase II cis-regulatory region sequence-specific DNA binding"/>
    <property type="evidence" value="ECO:0007669"/>
    <property type="project" value="TreeGrafter"/>
</dbReference>
<dbReference type="Gene3D" id="3.30.160.60">
    <property type="entry name" value="Classic Zinc Finger"/>
    <property type="match status" value="4"/>
</dbReference>
<dbReference type="GeneTree" id="ENSGT00930000151080"/>
<keyword evidence="5" id="KW-0862">Zinc</keyword>
<dbReference type="FunFam" id="3.30.160.60:FF:000621">
    <property type="entry name" value="FLT3-interacting zinc finger 1"/>
    <property type="match status" value="1"/>
</dbReference>
<comment type="subcellular location">
    <subcellularLocation>
        <location evidence="1">Nucleus</location>
    </subcellularLocation>
</comment>
<keyword evidence="9" id="KW-0539">Nucleus</keyword>
<dbReference type="InterPro" id="IPR036236">
    <property type="entry name" value="Znf_C2H2_sf"/>
</dbReference>
<keyword evidence="7" id="KW-0238">DNA-binding</keyword>
<evidence type="ECO:0000256" key="9">
    <source>
        <dbReference type="ARBA" id="ARBA00023242"/>
    </source>
</evidence>
<evidence type="ECO:0000256" key="4">
    <source>
        <dbReference type="ARBA" id="ARBA00022771"/>
    </source>
</evidence>
<organism evidence="13">
    <name type="scientific">Ursus maritimus</name>
    <name type="common">Polar bear</name>
    <name type="synonym">Thalarctos maritimus</name>
    <dbReference type="NCBI Taxonomy" id="29073"/>
    <lineage>
        <taxon>Eukaryota</taxon>
        <taxon>Metazoa</taxon>
        <taxon>Chordata</taxon>
        <taxon>Craniata</taxon>
        <taxon>Vertebrata</taxon>
        <taxon>Euteleostomi</taxon>
        <taxon>Mammalia</taxon>
        <taxon>Eutheria</taxon>
        <taxon>Laurasiatheria</taxon>
        <taxon>Carnivora</taxon>
        <taxon>Caniformia</taxon>
        <taxon>Ursidae</taxon>
        <taxon>Ursus</taxon>
    </lineage>
</organism>
<keyword evidence="8" id="KW-0804">Transcription</keyword>
<evidence type="ECO:0000256" key="6">
    <source>
        <dbReference type="ARBA" id="ARBA00023015"/>
    </source>
</evidence>
<dbReference type="GO" id="GO:0000981">
    <property type="term" value="F:DNA-binding transcription factor activity, RNA polymerase II-specific"/>
    <property type="evidence" value="ECO:0007669"/>
    <property type="project" value="TreeGrafter"/>
</dbReference>
<evidence type="ECO:0000256" key="2">
    <source>
        <dbReference type="ARBA" id="ARBA00022723"/>
    </source>
</evidence>
<evidence type="ECO:0000256" key="11">
    <source>
        <dbReference type="SAM" id="MobiDB-lite"/>
    </source>
</evidence>
<accession>A0A452VKD3</accession>
<dbReference type="Ensembl" id="ENSUMAT00000040439.1">
    <property type="protein sequence ID" value="ENSUMAP00000034174.1"/>
    <property type="gene ID" value="ENSUMAG00000024590.1"/>
</dbReference>
<evidence type="ECO:0000256" key="3">
    <source>
        <dbReference type="ARBA" id="ARBA00022737"/>
    </source>
</evidence>
<dbReference type="SMART" id="SM00355">
    <property type="entry name" value="ZnF_C2H2"/>
    <property type="match status" value="4"/>
</dbReference>
<feature type="compositionally biased region" description="Basic and acidic residues" evidence="11">
    <location>
        <begin position="287"/>
        <end position="296"/>
    </location>
</feature>
<proteinExistence type="predicted"/>
<keyword evidence="4 10" id="KW-0863">Zinc-finger</keyword>
<evidence type="ECO:0000256" key="1">
    <source>
        <dbReference type="ARBA" id="ARBA00004123"/>
    </source>
</evidence>
<feature type="domain" description="C2H2-type" evidence="12">
    <location>
        <begin position="108"/>
        <end position="135"/>
    </location>
</feature>
<feature type="domain" description="C2H2-type" evidence="12">
    <location>
        <begin position="209"/>
        <end position="231"/>
    </location>
</feature>
<name>A0A452VKD3_URSMA</name>
<keyword evidence="2" id="KW-0479">Metal-binding</keyword>
<evidence type="ECO:0000259" key="12">
    <source>
        <dbReference type="PROSITE" id="PS50157"/>
    </source>
</evidence>
<evidence type="ECO:0000256" key="5">
    <source>
        <dbReference type="ARBA" id="ARBA00022833"/>
    </source>
</evidence>
<keyword evidence="3" id="KW-0677">Repeat</keyword>
<evidence type="ECO:0000313" key="13">
    <source>
        <dbReference type="Ensembl" id="ENSUMAP00000034174"/>
    </source>
</evidence>
<evidence type="ECO:0000256" key="10">
    <source>
        <dbReference type="PROSITE-ProRule" id="PRU00042"/>
    </source>
</evidence>
<dbReference type="GO" id="GO:0008270">
    <property type="term" value="F:zinc ion binding"/>
    <property type="evidence" value="ECO:0007669"/>
    <property type="project" value="UniProtKB-KW"/>
</dbReference>
<keyword evidence="6" id="KW-0805">Transcription regulation</keyword>
<feature type="region of interest" description="Disordered" evidence="11">
    <location>
        <begin position="244"/>
        <end position="296"/>
    </location>
</feature>
<dbReference type="PROSITE" id="PS50157">
    <property type="entry name" value="ZINC_FINGER_C2H2_2"/>
    <property type="match status" value="3"/>
</dbReference>
<dbReference type="FunFam" id="3.30.160.60:FF:000111">
    <property type="entry name" value="GLI family zinc finger 4"/>
    <property type="match status" value="1"/>
</dbReference>
<dbReference type="InterPro" id="IPR013087">
    <property type="entry name" value="Znf_C2H2_type"/>
</dbReference>
<dbReference type="GO" id="GO:0005634">
    <property type="term" value="C:nucleus"/>
    <property type="evidence" value="ECO:0007669"/>
    <property type="project" value="UniProtKB-SubCell"/>
</dbReference>
<feature type="domain" description="C2H2-type" evidence="12">
    <location>
        <begin position="181"/>
        <end position="208"/>
    </location>
</feature>